<evidence type="ECO:0000313" key="1">
    <source>
        <dbReference type="EMBL" id="EPS57754.1"/>
    </source>
</evidence>
<dbReference type="GO" id="GO:0034599">
    <property type="term" value="P:cellular response to oxidative stress"/>
    <property type="evidence" value="ECO:0007669"/>
    <property type="project" value="TreeGrafter"/>
</dbReference>
<feature type="non-terminal residue" evidence="1">
    <location>
        <position position="1"/>
    </location>
</feature>
<accession>S8BTN6</accession>
<proteinExistence type="predicted"/>
<protein>
    <submittedName>
        <fullName evidence="1">Uncharacterized protein</fullName>
    </submittedName>
</protein>
<dbReference type="InterPro" id="IPR044973">
    <property type="entry name" value="AAF-like"/>
</dbReference>
<dbReference type="EMBL" id="AUSU01009881">
    <property type="protein sequence ID" value="EPS57754.1"/>
    <property type="molecule type" value="Genomic_DNA"/>
</dbReference>
<dbReference type="GO" id="GO:0010150">
    <property type="term" value="P:leaf senescence"/>
    <property type="evidence" value="ECO:0007669"/>
    <property type="project" value="InterPro"/>
</dbReference>
<evidence type="ECO:0000313" key="2">
    <source>
        <dbReference type="Proteomes" id="UP000015453"/>
    </source>
</evidence>
<dbReference type="GO" id="GO:0009507">
    <property type="term" value="C:chloroplast"/>
    <property type="evidence" value="ECO:0007669"/>
    <property type="project" value="TreeGrafter"/>
</dbReference>
<name>S8BTN6_9LAMI</name>
<dbReference type="AlphaFoldDB" id="S8BTN6"/>
<dbReference type="PANTHER" id="PTHR36725:SF1">
    <property type="entry name" value="SENESCENCE-ASSOCIATED PROTEIN AAF, CHLOROLPLASTIC"/>
    <property type="match status" value="1"/>
</dbReference>
<gene>
    <name evidence="1" type="ORF">M569_17063</name>
</gene>
<keyword evidence="2" id="KW-1185">Reference proteome</keyword>
<feature type="non-terminal residue" evidence="1">
    <location>
        <position position="177"/>
    </location>
</feature>
<dbReference type="OrthoDB" id="2019593at2759"/>
<reference evidence="1 2" key="1">
    <citation type="journal article" date="2013" name="BMC Genomics">
        <title>The miniature genome of a carnivorous plant Genlisea aurea contains a low number of genes and short non-coding sequences.</title>
        <authorList>
            <person name="Leushkin E.V."/>
            <person name="Sutormin R.A."/>
            <person name="Nabieva E.R."/>
            <person name="Penin A.A."/>
            <person name="Kondrashov A.S."/>
            <person name="Logacheva M.D."/>
        </authorList>
    </citation>
    <scope>NUCLEOTIDE SEQUENCE [LARGE SCALE GENOMIC DNA]</scope>
</reference>
<sequence>NRPLAEACRFVHNDAKLMNERARNDIILLARGLEMLNARAQNDVAFLSSEFLKMDVRAREDTEKIDNDVKERAQRLRHIAFILKSKAQISLKTAADKHWNDGALEADLKRADVAAKKRALEDSLMALELVKSIHEMMVRKMKNNSVQNASRITVEKNGRTFDLIPGKVSPDRIAAIE</sequence>
<dbReference type="Proteomes" id="UP000015453">
    <property type="component" value="Unassembled WGS sequence"/>
</dbReference>
<dbReference type="PANTHER" id="PTHR36725">
    <property type="entry name" value="SENESCENCE-ASSOCIATED PROTEIN AAF, CHLOROLPLASTIC"/>
    <property type="match status" value="1"/>
</dbReference>
<comment type="caution">
    <text evidence="1">The sequence shown here is derived from an EMBL/GenBank/DDBJ whole genome shotgun (WGS) entry which is preliminary data.</text>
</comment>
<organism evidence="1 2">
    <name type="scientific">Genlisea aurea</name>
    <dbReference type="NCBI Taxonomy" id="192259"/>
    <lineage>
        <taxon>Eukaryota</taxon>
        <taxon>Viridiplantae</taxon>
        <taxon>Streptophyta</taxon>
        <taxon>Embryophyta</taxon>
        <taxon>Tracheophyta</taxon>
        <taxon>Spermatophyta</taxon>
        <taxon>Magnoliopsida</taxon>
        <taxon>eudicotyledons</taxon>
        <taxon>Gunneridae</taxon>
        <taxon>Pentapetalae</taxon>
        <taxon>asterids</taxon>
        <taxon>lamiids</taxon>
        <taxon>Lamiales</taxon>
        <taxon>Lentibulariaceae</taxon>
        <taxon>Genlisea</taxon>
    </lineage>
</organism>